<dbReference type="InterPro" id="IPR009799">
    <property type="entry name" value="EthD_dom"/>
</dbReference>
<accession>A0A9P8VM59</accession>
<protein>
    <recommendedName>
        <fullName evidence="4">EthD domain-containing protein</fullName>
    </recommendedName>
</protein>
<proteinExistence type="inferred from homology"/>
<dbReference type="PANTHER" id="PTHR40260">
    <property type="entry name" value="BLR8190 PROTEIN"/>
    <property type="match status" value="1"/>
</dbReference>
<dbReference type="Gene3D" id="3.30.70.100">
    <property type="match status" value="1"/>
</dbReference>
<gene>
    <name evidence="2" type="ORF">B0T10DRAFT_420201</name>
</gene>
<dbReference type="PANTHER" id="PTHR40260:SF2">
    <property type="entry name" value="BLR8190 PROTEIN"/>
    <property type="match status" value="1"/>
</dbReference>
<keyword evidence="3" id="KW-1185">Reference proteome</keyword>
<name>A0A9P8VM59_9HYPO</name>
<evidence type="ECO:0000256" key="1">
    <source>
        <dbReference type="ARBA" id="ARBA00005986"/>
    </source>
</evidence>
<organism evidence="2 3">
    <name type="scientific">Thelonectria olida</name>
    <dbReference type="NCBI Taxonomy" id="1576542"/>
    <lineage>
        <taxon>Eukaryota</taxon>
        <taxon>Fungi</taxon>
        <taxon>Dikarya</taxon>
        <taxon>Ascomycota</taxon>
        <taxon>Pezizomycotina</taxon>
        <taxon>Sordariomycetes</taxon>
        <taxon>Hypocreomycetidae</taxon>
        <taxon>Hypocreales</taxon>
        <taxon>Nectriaceae</taxon>
        <taxon>Thelonectria</taxon>
    </lineage>
</organism>
<dbReference type="EMBL" id="JAGPYM010000126">
    <property type="protein sequence ID" value="KAH6866241.1"/>
    <property type="molecule type" value="Genomic_DNA"/>
</dbReference>
<dbReference type="AlphaFoldDB" id="A0A9P8VM59"/>
<reference evidence="2 3" key="1">
    <citation type="journal article" date="2021" name="Nat. Commun.">
        <title>Genetic determinants of endophytism in the Arabidopsis root mycobiome.</title>
        <authorList>
            <person name="Mesny F."/>
            <person name="Miyauchi S."/>
            <person name="Thiergart T."/>
            <person name="Pickel B."/>
            <person name="Atanasova L."/>
            <person name="Karlsson M."/>
            <person name="Huettel B."/>
            <person name="Barry K.W."/>
            <person name="Haridas S."/>
            <person name="Chen C."/>
            <person name="Bauer D."/>
            <person name="Andreopoulos W."/>
            <person name="Pangilinan J."/>
            <person name="LaButti K."/>
            <person name="Riley R."/>
            <person name="Lipzen A."/>
            <person name="Clum A."/>
            <person name="Drula E."/>
            <person name="Henrissat B."/>
            <person name="Kohler A."/>
            <person name="Grigoriev I.V."/>
            <person name="Martin F.M."/>
            <person name="Hacquard S."/>
        </authorList>
    </citation>
    <scope>NUCLEOTIDE SEQUENCE [LARGE SCALE GENOMIC DNA]</scope>
    <source>
        <strain evidence="2 3">MPI-CAGE-CH-0241</strain>
    </source>
</reference>
<evidence type="ECO:0008006" key="4">
    <source>
        <dbReference type="Google" id="ProtNLM"/>
    </source>
</evidence>
<sequence>MATLTFLYPNEPGAQYDLEYYKTFHMPLMQRHWAKYSLRRWSITKFAPNADGSRLPYVFYGVIELESPEALKAALADAAGEEMANDVKNYSSIKPIMLVGELVRDVQV</sequence>
<comment type="similarity">
    <text evidence="1">Belongs to the tpcK family.</text>
</comment>
<dbReference type="GO" id="GO:0016491">
    <property type="term" value="F:oxidoreductase activity"/>
    <property type="evidence" value="ECO:0007669"/>
    <property type="project" value="InterPro"/>
</dbReference>
<dbReference type="Proteomes" id="UP000777438">
    <property type="component" value="Unassembled WGS sequence"/>
</dbReference>
<dbReference type="NCBIfam" id="TIGR02118">
    <property type="entry name" value="EthD family reductase"/>
    <property type="match status" value="1"/>
</dbReference>
<evidence type="ECO:0000313" key="2">
    <source>
        <dbReference type="EMBL" id="KAH6866241.1"/>
    </source>
</evidence>
<dbReference type="InterPro" id="IPR011008">
    <property type="entry name" value="Dimeric_a/b-barrel"/>
</dbReference>
<comment type="caution">
    <text evidence="2">The sequence shown here is derived from an EMBL/GenBank/DDBJ whole genome shotgun (WGS) entry which is preliminary data.</text>
</comment>
<dbReference type="OrthoDB" id="4892971at2759"/>
<dbReference type="SUPFAM" id="SSF54909">
    <property type="entry name" value="Dimeric alpha+beta barrel"/>
    <property type="match status" value="1"/>
</dbReference>
<evidence type="ECO:0000313" key="3">
    <source>
        <dbReference type="Proteomes" id="UP000777438"/>
    </source>
</evidence>